<dbReference type="InterPro" id="IPR036928">
    <property type="entry name" value="AS_sf"/>
</dbReference>
<keyword evidence="4" id="KW-1185">Reference proteome</keyword>
<evidence type="ECO:0000313" key="4">
    <source>
        <dbReference type="Proteomes" id="UP000078544"/>
    </source>
</evidence>
<feature type="region of interest" description="Disordered" evidence="1">
    <location>
        <begin position="272"/>
        <end position="296"/>
    </location>
</feature>
<dbReference type="Pfam" id="PF01425">
    <property type="entry name" value="Amidase"/>
    <property type="match status" value="1"/>
</dbReference>
<evidence type="ECO:0000313" key="3">
    <source>
        <dbReference type="EMBL" id="KZZ92877.1"/>
    </source>
</evidence>
<evidence type="ECO:0000259" key="2">
    <source>
        <dbReference type="Pfam" id="PF01425"/>
    </source>
</evidence>
<accession>A0A167ZMX5</accession>
<dbReference type="PANTHER" id="PTHR46310">
    <property type="entry name" value="AMIDASE 1"/>
    <property type="match status" value="1"/>
</dbReference>
<dbReference type="OrthoDB" id="5423360at2759"/>
<dbReference type="STRING" id="1081109.A0A167ZMX5"/>
<dbReference type="PANTHER" id="PTHR46310:SF7">
    <property type="entry name" value="AMIDASE 1"/>
    <property type="match status" value="1"/>
</dbReference>
<name>A0A167ZMX5_9HYPO</name>
<gene>
    <name evidence="3" type="ORF">AAL_05909</name>
</gene>
<feature type="region of interest" description="Disordered" evidence="1">
    <location>
        <begin position="1"/>
        <end position="22"/>
    </location>
</feature>
<feature type="region of interest" description="Disordered" evidence="1">
    <location>
        <begin position="626"/>
        <end position="657"/>
    </location>
</feature>
<feature type="compositionally biased region" description="Basic and acidic residues" evidence="1">
    <location>
        <begin position="636"/>
        <end position="650"/>
    </location>
</feature>
<organism evidence="3 4">
    <name type="scientific">Moelleriella libera RCEF 2490</name>
    <dbReference type="NCBI Taxonomy" id="1081109"/>
    <lineage>
        <taxon>Eukaryota</taxon>
        <taxon>Fungi</taxon>
        <taxon>Dikarya</taxon>
        <taxon>Ascomycota</taxon>
        <taxon>Pezizomycotina</taxon>
        <taxon>Sordariomycetes</taxon>
        <taxon>Hypocreomycetidae</taxon>
        <taxon>Hypocreales</taxon>
        <taxon>Clavicipitaceae</taxon>
        <taxon>Moelleriella</taxon>
    </lineage>
</organism>
<dbReference type="AlphaFoldDB" id="A0A167ZMX5"/>
<sequence length="657" mass="72343">MSLVLQHGQSPDHRHAFPDGSSRRTMSLKTVLTTIIAGSHYLVHPQVLGTIQETINPDVIIPVTVLEPEQLYNQLEGTLRLFAFYDDVFVPEFGNILIEKPGGNSGVAATSVPRGKSVMRLRNDTVHASRRAVRDLPAGPYILHGANVHQAWKIYNDTLDAFAFGVFPEDVDEMDAFQVLQTPVNAESNYTSVPVPSRLYNTVPPEQAPLKGYRFTVPDSMSLKGVPTTLSSTAWNQLHESPVESTAAFVKRLVALGAVVVGKTKSSQFGSGREWADVVAPKNPREDGRQDPAGGATGAAAALAEYEWLKTSIGLDAIGQLLEPAASQGLFALRTSTGDLSLDDTEISSMSFDRIGLLGTDLSELFHDAVAIVHKSLSSPNIVFPTRVISVVEPEVLSSAHKIKNEEFLAAIEKFLGTKARRISLDFAWQLKPPAEAKGESLQRYLGDAPFLSFCYDLYHQYDRFRNDYHTKFGQDPATEATVSYRWNLGKNVTMAEYASYQSRFAVFRRWFSDVIMPIDDKGDTVLVMPYASHAPQYHAPPPSMIHGLNSHFLASILQTPHILAPFAQASYQSPVSHQTEYHAIYGTVIGPRGSDTVLVKLVESAFRQAQWRTTVDKGRFAFPPAQNARNVNDAPARKEKPASIEEAKHQMGSLDI</sequence>
<comment type="caution">
    <text evidence="3">The sequence shown here is derived from an EMBL/GenBank/DDBJ whole genome shotgun (WGS) entry which is preliminary data.</text>
</comment>
<dbReference type="Proteomes" id="UP000078544">
    <property type="component" value="Unassembled WGS sequence"/>
</dbReference>
<proteinExistence type="predicted"/>
<dbReference type="EMBL" id="AZGY01000014">
    <property type="protein sequence ID" value="KZZ92877.1"/>
    <property type="molecule type" value="Genomic_DNA"/>
</dbReference>
<reference evidence="3 4" key="1">
    <citation type="journal article" date="2016" name="Genome Biol. Evol.">
        <title>Divergent and convergent evolution of fungal pathogenicity.</title>
        <authorList>
            <person name="Shang Y."/>
            <person name="Xiao G."/>
            <person name="Zheng P."/>
            <person name="Cen K."/>
            <person name="Zhan S."/>
            <person name="Wang C."/>
        </authorList>
    </citation>
    <scope>NUCLEOTIDE SEQUENCE [LARGE SCALE GENOMIC DNA]</scope>
    <source>
        <strain evidence="3 4">RCEF 2490</strain>
    </source>
</reference>
<feature type="domain" description="Amidase" evidence="2">
    <location>
        <begin position="206"/>
        <end position="365"/>
    </location>
</feature>
<dbReference type="Gene3D" id="3.90.1300.10">
    <property type="entry name" value="Amidase signature (AS) domain"/>
    <property type="match status" value="1"/>
</dbReference>
<protein>
    <submittedName>
        <fullName evidence="3">Amidase signature domain protein</fullName>
    </submittedName>
</protein>
<dbReference type="SUPFAM" id="SSF75304">
    <property type="entry name" value="Amidase signature (AS) enzymes"/>
    <property type="match status" value="1"/>
</dbReference>
<dbReference type="InterPro" id="IPR023631">
    <property type="entry name" value="Amidase_dom"/>
</dbReference>
<evidence type="ECO:0000256" key="1">
    <source>
        <dbReference type="SAM" id="MobiDB-lite"/>
    </source>
</evidence>